<evidence type="ECO:0008006" key="4">
    <source>
        <dbReference type="Google" id="ProtNLM"/>
    </source>
</evidence>
<feature type="transmembrane region" description="Helical" evidence="1">
    <location>
        <begin position="45"/>
        <end position="63"/>
    </location>
</feature>
<dbReference type="Proteomes" id="UP000030647">
    <property type="component" value="Unassembled WGS sequence"/>
</dbReference>
<feature type="transmembrane region" description="Helical" evidence="1">
    <location>
        <begin position="132"/>
        <end position="151"/>
    </location>
</feature>
<dbReference type="AlphaFoldDB" id="U4TPJ2"/>
<keyword evidence="1" id="KW-0472">Membrane</keyword>
<proteinExistence type="predicted"/>
<sequence>MVFGISPADEYQQRTFDRIGGRYAAIGDLALSLATLASVVWDCFFYHYISLGSWLLFGLLAAFEIGMIRSIRKSALDQVDAASEADVVRLRQGFKDRRFGNFLKFTLLATAGWLASFYFLRDGDRYSFNINLLTALIPGAIFGFFYARWVYKNDLRRIHRSWEDD</sequence>
<keyword evidence="3" id="KW-1185">Reference proteome</keyword>
<feature type="transmembrane region" description="Helical" evidence="1">
    <location>
        <begin position="21"/>
        <end position="39"/>
    </location>
</feature>
<protein>
    <recommendedName>
        <fullName evidence="4">DUF3278 domain-containing protein</fullName>
    </recommendedName>
</protein>
<evidence type="ECO:0000256" key="1">
    <source>
        <dbReference type="SAM" id="Phobius"/>
    </source>
</evidence>
<dbReference type="HOGENOM" id="CLU_1608779_0_0_9"/>
<keyword evidence="1" id="KW-1133">Transmembrane helix</keyword>
<accession>U4TPJ2</accession>
<reference evidence="3" key="1">
    <citation type="journal article" date="2013" name="Genome Announc.">
        <title>Whole-Genome Sequencing of Lactobacillus shenzhenensis Strain LY-73T.</title>
        <authorList>
            <person name="Lin Z."/>
            <person name="Liu Z."/>
            <person name="Yang R."/>
            <person name="Zou Y."/>
            <person name="Wan D."/>
            <person name="Chen J."/>
            <person name="Guo M."/>
            <person name="Zhao J."/>
            <person name="Fang C."/>
            <person name="Yang R."/>
            <person name="Liu F."/>
        </authorList>
    </citation>
    <scope>NUCLEOTIDE SEQUENCE [LARGE SCALE GENOMIC DNA]</scope>
    <source>
        <strain evidence="3">LY-73</strain>
    </source>
</reference>
<evidence type="ECO:0000313" key="2">
    <source>
        <dbReference type="EMBL" id="ERL65350.1"/>
    </source>
</evidence>
<name>U4TPJ2_9LACO</name>
<gene>
    <name evidence="2" type="ORF">L248_2749</name>
</gene>
<organism evidence="2 3">
    <name type="scientific">Schleiferilactobacillus shenzhenensis LY-73</name>
    <dbReference type="NCBI Taxonomy" id="1231336"/>
    <lineage>
        <taxon>Bacteria</taxon>
        <taxon>Bacillati</taxon>
        <taxon>Bacillota</taxon>
        <taxon>Bacilli</taxon>
        <taxon>Lactobacillales</taxon>
        <taxon>Lactobacillaceae</taxon>
        <taxon>Schleiferilactobacillus</taxon>
    </lineage>
</organism>
<feature type="transmembrane region" description="Helical" evidence="1">
    <location>
        <begin position="99"/>
        <end position="120"/>
    </location>
</feature>
<keyword evidence="1" id="KW-0812">Transmembrane</keyword>
<dbReference type="EMBL" id="KI271587">
    <property type="protein sequence ID" value="ERL65350.1"/>
    <property type="molecule type" value="Genomic_DNA"/>
</dbReference>
<dbReference type="STRING" id="1231336.L248_2749"/>
<evidence type="ECO:0000313" key="3">
    <source>
        <dbReference type="Proteomes" id="UP000030647"/>
    </source>
</evidence>